<evidence type="ECO:0000313" key="1">
    <source>
        <dbReference type="EMBL" id="QDV18411.1"/>
    </source>
</evidence>
<organism evidence="1 2">
    <name type="scientific">Gimesia panareensis</name>
    <dbReference type="NCBI Taxonomy" id="2527978"/>
    <lineage>
        <taxon>Bacteria</taxon>
        <taxon>Pseudomonadati</taxon>
        <taxon>Planctomycetota</taxon>
        <taxon>Planctomycetia</taxon>
        <taxon>Planctomycetales</taxon>
        <taxon>Planctomycetaceae</taxon>
        <taxon>Gimesia</taxon>
    </lineage>
</organism>
<proteinExistence type="predicted"/>
<protein>
    <submittedName>
        <fullName evidence="1">Uncharacterized protein</fullName>
    </submittedName>
</protein>
<gene>
    <name evidence="1" type="ORF">Pan153_30690</name>
</gene>
<evidence type="ECO:0000313" key="2">
    <source>
        <dbReference type="Proteomes" id="UP000320839"/>
    </source>
</evidence>
<dbReference type="EMBL" id="CP036317">
    <property type="protein sequence ID" value="QDV18411.1"/>
    <property type="molecule type" value="Genomic_DNA"/>
</dbReference>
<reference evidence="1 2" key="1">
    <citation type="submission" date="2019-02" db="EMBL/GenBank/DDBJ databases">
        <title>Deep-cultivation of Planctomycetes and their phenomic and genomic characterization uncovers novel biology.</title>
        <authorList>
            <person name="Wiegand S."/>
            <person name="Jogler M."/>
            <person name="Boedeker C."/>
            <person name="Pinto D."/>
            <person name="Vollmers J."/>
            <person name="Rivas-Marin E."/>
            <person name="Kohn T."/>
            <person name="Peeters S.H."/>
            <person name="Heuer A."/>
            <person name="Rast P."/>
            <person name="Oberbeckmann S."/>
            <person name="Bunk B."/>
            <person name="Jeske O."/>
            <person name="Meyerdierks A."/>
            <person name="Storesund J.E."/>
            <person name="Kallscheuer N."/>
            <person name="Luecker S."/>
            <person name="Lage O.M."/>
            <person name="Pohl T."/>
            <person name="Merkel B.J."/>
            <person name="Hornburger P."/>
            <person name="Mueller R.-W."/>
            <person name="Bruemmer F."/>
            <person name="Labrenz M."/>
            <person name="Spormann A.M."/>
            <person name="Op den Camp H."/>
            <person name="Overmann J."/>
            <person name="Amann R."/>
            <person name="Jetten M.S.M."/>
            <person name="Mascher T."/>
            <person name="Medema M.H."/>
            <person name="Devos D.P."/>
            <person name="Kaster A.-K."/>
            <person name="Ovreas L."/>
            <person name="Rohde M."/>
            <person name="Galperin M.Y."/>
            <person name="Jogler C."/>
        </authorList>
    </citation>
    <scope>NUCLEOTIDE SEQUENCE [LARGE SCALE GENOMIC DNA]</scope>
    <source>
        <strain evidence="1 2">Pan153</strain>
    </source>
</reference>
<sequence length="125" mass="14445">MIEIKLFITDSTNSPAGTLRNHPTAEVKPPYELLGEFLTVELDRPQAWLYQNLPQIRQQILLGQLQEYDGGGEGHFLILNHSECIIETMYADPNRQCTLKADEFWNAFDRWIEFVTAYLKTRNGS</sequence>
<accession>A0A518FPY1</accession>
<dbReference type="AlphaFoldDB" id="A0A518FPY1"/>
<name>A0A518FPY1_9PLAN</name>
<dbReference type="Proteomes" id="UP000320839">
    <property type="component" value="Chromosome"/>
</dbReference>
<dbReference type="RefSeq" id="WP_145456671.1">
    <property type="nucleotide sequence ID" value="NZ_CP036317.1"/>
</dbReference>